<evidence type="ECO:0000256" key="1">
    <source>
        <dbReference type="ARBA" id="ARBA00010211"/>
    </source>
</evidence>
<gene>
    <name evidence="4" type="ORF">GCM10010970_13680</name>
</gene>
<evidence type="ECO:0000313" key="4">
    <source>
        <dbReference type="EMBL" id="GGP20127.1"/>
    </source>
</evidence>
<reference evidence="5" key="1">
    <citation type="journal article" date="2019" name="Int. J. Syst. Evol. Microbiol.">
        <title>The Global Catalogue of Microorganisms (GCM) 10K type strain sequencing project: providing services to taxonomists for standard genome sequencing and annotation.</title>
        <authorList>
            <consortium name="The Broad Institute Genomics Platform"/>
            <consortium name="The Broad Institute Genome Sequencing Center for Infectious Disease"/>
            <person name="Wu L."/>
            <person name="Ma J."/>
        </authorList>
    </citation>
    <scope>NUCLEOTIDE SEQUENCE [LARGE SCALE GENOMIC DNA]</scope>
    <source>
        <strain evidence="5">CGMCC 1.8859</strain>
    </source>
</reference>
<keyword evidence="5" id="KW-1185">Reference proteome</keyword>
<keyword evidence="2" id="KW-0479">Metal-binding</keyword>
<evidence type="ECO:0000256" key="2">
    <source>
        <dbReference type="ARBA" id="ARBA00022723"/>
    </source>
</evidence>
<dbReference type="InterPro" id="IPR011234">
    <property type="entry name" value="Fumarylacetoacetase-like_C"/>
</dbReference>
<dbReference type="PANTHER" id="PTHR42796">
    <property type="entry name" value="FUMARYLACETOACETATE HYDROLASE DOMAIN-CONTAINING PROTEIN 2A-RELATED"/>
    <property type="match status" value="1"/>
</dbReference>
<accession>A0ABQ2P7N1</accession>
<dbReference type="Proteomes" id="UP000637267">
    <property type="component" value="Unassembled WGS sequence"/>
</dbReference>
<sequence length="285" mass="30638">MKLLRYGPIGHEKPAALDASGQIRDLSMLLPDITGKQLDAVTLNALDALDLSRLPVVDQGVRIGCPVAGVGKIICVGLNYADHARESGLEPPPEPVLFMKPASSIVGPADNVIIPRGSVKTDWEVELGVVIGKAASYVDEAAALDHVAGYVVINDVSEREFQLERAGQWDKGKGCDTFSPIGPWLVTRDEVTDPHQLNLWLEVNGRRVQDSSTSQFIFGIPKLVSYISQFMTLHPGDIISTGTPPGVGLGQKPAPWYLQAGDTMRLGIAGLGEQQQTLVAWSRAD</sequence>
<dbReference type="InterPro" id="IPR036663">
    <property type="entry name" value="Fumarylacetoacetase_C_sf"/>
</dbReference>
<dbReference type="Pfam" id="PF01557">
    <property type="entry name" value="FAA_hydrolase"/>
    <property type="match status" value="1"/>
</dbReference>
<name>A0ABQ2P7N1_9NEIS</name>
<comment type="caution">
    <text evidence="4">The sequence shown here is derived from an EMBL/GenBank/DDBJ whole genome shotgun (WGS) entry which is preliminary data.</text>
</comment>
<dbReference type="InterPro" id="IPR051121">
    <property type="entry name" value="FAH"/>
</dbReference>
<evidence type="ECO:0000313" key="5">
    <source>
        <dbReference type="Proteomes" id="UP000637267"/>
    </source>
</evidence>
<organism evidence="4 5">
    <name type="scientific">Silvimonas iriomotensis</name>
    <dbReference type="NCBI Taxonomy" id="449662"/>
    <lineage>
        <taxon>Bacteria</taxon>
        <taxon>Pseudomonadati</taxon>
        <taxon>Pseudomonadota</taxon>
        <taxon>Betaproteobacteria</taxon>
        <taxon>Neisseriales</taxon>
        <taxon>Chitinibacteraceae</taxon>
        <taxon>Silvimonas</taxon>
    </lineage>
</organism>
<proteinExistence type="inferred from homology"/>
<dbReference type="EMBL" id="BMLX01000002">
    <property type="protein sequence ID" value="GGP20127.1"/>
    <property type="molecule type" value="Genomic_DNA"/>
</dbReference>
<feature type="domain" description="Fumarylacetoacetase-like C-terminal" evidence="3">
    <location>
        <begin position="72"/>
        <end position="278"/>
    </location>
</feature>
<evidence type="ECO:0000259" key="3">
    <source>
        <dbReference type="Pfam" id="PF01557"/>
    </source>
</evidence>
<comment type="similarity">
    <text evidence="1">Belongs to the FAH family.</text>
</comment>
<dbReference type="SUPFAM" id="SSF56529">
    <property type="entry name" value="FAH"/>
    <property type="match status" value="1"/>
</dbReference>
<dbReference type="RefSeq" id="WP_188703547.1">
    <property type="nucleotide sequence ID" value="NZ_BMLX01000002.1"/>
</dbReference>
<dbReference type="Gene3D" id="3.90.850.10">
    <property type="entry name" value="Fumarylacetoacetase-like, C-terminal domain"/>
    <property type="match status" value="1"/>
</dbReference>
<protein>
    <submittedName>
        <fullName evidence="4">2-keto-4-pentenoate hydratase</fullName>
    </submittedName>
</protein>
<dbReference type="PANTHER" id="PTHR42796:SF4">
    <property type="entry name" value="FUMARYLACETOACETATE HYDROLASE DOMAIN-CONTAINING PROTEIN 2A"/>
    <property type="match status" value="1"/>
</dbReference>